<comment type="similarity">
    <text evidence="1">Belongs to the NAD kinase family.</text>
</comment>
<keyword evidence="5" id="KW-0521">NADP</keyword>
<proteinExistence type="inferred from homology"/>
<dbReference type="InterPro" id="IPR016064">
    <property type="entry name" value="NAD/diacylglycerol_kinase_sf"/>
</dbReference>
<accession>A0A7J7K6V7</accession>
<dbReference type="EC" id="2.7.1.23" evidence="2"/>
<dbReference type="FunFam" id="2.60.200.30:FF:000003">
    <property type="entry name" value="NAD kinase b"/>
    <property type="match status" value="1"/>
</dbReference>
<feature type="region of interest" description="Disordered" evidence="7">
    <location>
        <begin position="1"/>
        <end position="35"/>
    </location>
</feature>
<dbReference type="SUPFAM" id="SSF111331">
    <property type="entry name" value="NAD kinase/diacylglycerol kinase-like"/>
    <property type="match status" value="1"/>
</dbReference>
<dbReference type="HAMAP" id="MF_00361">
    <property type="entry name" value="NAD_kinase"/>
    <property type="match status" value="1"/>
</dbReference>
<protein>
    <recommendedName>
        <fullName evidence="2">NAD(+) kinase</fullName>
        <ecNumber evidence="2">2.7.1.23</ecNumber>
    </recommendedName>
</protein>
<evidence type="ECO:0000256" key="7">
    <source>
        <dbReference type="SAM" id="MobiDB-lite"/>
    </source>
</evidence>
<dbReference type="Proteomes" id="UP000593567">
    <property type="component" value="Unassembled WGS sequence"/>
</dbReference>
<dbReference type="Pfam" id="PF20143">
    <property type="entry name" value="NAD_kinase_C"/>
    <property type="match status" value="1"/>
</dbReference>
<dbReference type="InterPro" id="IPR017437">
    <property type="entry name" value="ATP-NAD_kinase_PpnK-typ_C"/>
</dbReference>
<dbReference type="GO" id="GO:0003951">
    <property type="term" value="F:NAD+ kinase activity"/>
    <property type="evidence" value="ECO:0007669"/>
    <property type="project" value="UniProtKB-EC"/>
</dbReference>
<gene>
    <name evidence="8" type="ORF">EB796_007718</name>
</gene>
<evidence type="ECO:0000313" key="9">
    <source>
        <dbReference type="Proteomes" id="UP000593567"/>
    </source>
</evidence>
<dbReference type="OrthoDB" id="24581at2759"/>
<dbReference type="Gene3D" id="3.40.50.10330">
    <property type="entry name" value="Probable inorganic polyphosphate/atp-NAD kinase, domain 1"/>
    <property type="match status" value="1"/>
</dbReference>
<evidence type="ECO:0000256" key="6">
    <source>
        <dbReference type="ARBA" id="ARBA00023027"/>
    </source>
</evidence>
<evidence type="ECO:0000256" key="1">
    <source>
        <dbReference type="ARBA" id="ARBA00010995"/>
    </source>
</evidence>
<evidence type="ECO:0000256" key="4">
    <source>
        <dbReference type="ARBA" id="ARBA00022777"/>
    </source>
</evidence>
<evidence type="ECO:0000313" key="8">
    <source>
        <dbReference type="EMBL" id="KAF6033977.1"/>
    </source>
</evidence>
<dbReference type="Pfam" id="PF01513">
    <property type="entry name" value="NAD_kinase"/>
    <property type="match status" value="1"/>
</dbReference>
<dbReference type="GO" id="GO:0006741">
    <property type="term" value="P:NADP+ biosynthetic process"/>
    <property type="evidence" value="ECO:0007669"/>
    <property type="project" value="InterPro"/>
</dbReference>
<dbReference type="InterPro" id="IPR017438">
    <property type="entry name" value="ATP-NAD_kinase_N"/>
</dbReference>
<dbReference type="Gene3D" id="2.60.200.30">
    <property type="entry name" value="Probable inorganic polyphosphate/atp-NAD kinase, domain 2"/>
    <property type="match status" value="1"/>
</dbReference>
<feature type="compositionally biased region" description="Basic and acidic residues" evidence="7">
    <location>
        <begin position="1"/>
        <end position="12"/>
    </location>
</feature>
<sequence>MADSDSCDKMLPDDSSAAQSVDMRKPSGIHRRRGADRQWKSKSLYGVNPSTQLGPKAALCQDATLSAVDISFNSCWHALLTYQCYVFTVSTIQDPSSQKLKWCKAPINALVIRKPGDREVDKVYKEVIELLVSKNLRLYVEEKTVDDMELSAQCVSMLTQYNGERDNLSDKVDFIVTLGGDGTLIHASSLFQNSVPPILAFNMGSLGFLTPFDVDGMGSAVDKALAGEMSLTLRTRLKCVIGQKNESDCVPHIKDLENGQTHKSSRLASYSVVNEVVIDRGPSPYLCHIELYVDRRHITSVQGDGLIISTPTGSTAYAAAAGASMMHPSVPAILVVPVCAHSLSFRPIVLPAGVEITIMVSPDARNTAWAAFDGRCRTELKHGDSLRITTSIYPLPSLCKRGQLEDWFGSLAECLNWNVRKSQKALDLELHSNTTTTNSSASLDSLADELTLT</sequence>
<dbReference type="AlphaFoldDB" id="A0A7J7K6V7"/>
<reference evidence="8" key="1">
    <citation type="submission" date="2020-06" db="EMBL/GenBank/DDBJ databases">
        <title>Draft genome of Bugula neritina, a colonial animal packing powerful symbionts and potential medicines.</title>
        <authorList>
            <person name="Rayko M."/>
        </authorList>
    </citation>
    <scope>NUCLEOTIDE SEQUENCE [LARGE SCALE GENOMIC DNA]</scope>
    <source>
        <strain evidence="8">Kwan_BN1</strain>
    </source>
</reference>
<dbReference type="InterPro" id="IPR002504">
    <property type="entry name" value="NADK"/>
</dbReference>
<evidence type="ECO:0000256" key="5">
    <source>
        <dbReference type="ARBA" id="ARBA00022857"/>
    </source>
</evidence>
<dbReference type="GO" id="GO:0019674">
    <property type="term" value="P:NAD+ metabolic process"/>
    <property type="evidence" value="ECO:0007669"/>
    <property type="project" value="InterPro"/>
</dbReference>
<evidence type="ECO:0000256" key="3">
    <source>
        <dbReference type="ARBA" id="ARBA00022679"/>
    </source>
</evidence>
<keyword evidence="3" id="KW-0808">Transferase</keyword>
<comment type="caution">
    <text evidence="8">The sequence shown here is derived from an EMBL/GenBank/DDBJ whole genome shotgun (WGS) entry which is preliminary data.</text>
</comment>
<evidence type="ECO:0000256" key="2">
    <source>
        <dbReference type="ARBA" id="ARBA00012120"/>
    </source>
</evidence>
<organism evidence="8 9">
    <name type="scientific">Bugula neritina</name>
    <name type="common">Brown bryozoan</name>
    <name type="synonym">Sertularia neritina</name>
    <dbReference type="NCBI Taxonomy" id="10212"/>
    <lineage>
        <taxon>Eukaryota</taxon>
        <taxon>Metazoa</taxon>
        <taxon>Spiralia</taxon>
        <taxon>Lophotrochozoa</taxon>
        <taxon>Bryozoa</taxon>
        <taxon>Gymnolaemata</taxon>
        <taxon>Cheilostomatida</taxon>
        <taxon>Flustrina</taxon>
        <taxon>Buguloidea</taxon>
        <taxon>Bugulidae</taxon>
        <taxon>Bugula</taxon>
    </lineage>
</organism>
<name>A0A7J7K6V7_BUGNE</name>
<dbReference type="PANTHER" id="PTHR20275:SF0">
    <property type="entry name" value="NAD KINASE"/>
    <property type="match status" value="1"/>
</dbReference>
<keyword evidence="6" id="KW-0520">NAD</keyword>
<keyword evidence="4" id="KW-0418">Kinase</keyword>
<keyword evidence="9" id="KW-1185">Reference proteome</keyword>
<dbReference type="PANTHER" id="PTHR20275">
    <property type="entry name" value="NAD KINASE"/>
    <property type="match status" value="1"/>
</dbReference>
<dbReference type="EMBL" id="VXIV02001190">
    <property type="protein sequence ID" value="KAF6033977.1"/>
    <property type="molecule type" value="Genomic_DNA"/>
</dbReference>